<dbReference type="EMBL" id="CAJVQC010002209">
    <property type="protein sequence ID" value="CAG8507520.1"/>
    <property type="molecule type" value="Genomic_DNA"/>
</dbReference>
<gene>
    <name evidence="1" type="ORF">RPERSI_LOCUS2105</name>
</gene>
<keyword evidence="2" id="KW-1185">Reference proteome</keyword>
<evidence type="ECO:0000313" key="1">
    <source>
        <dbReference type="EMBL" id="CAG8507520.1"/>
    </source>
</evidence>
<evidence type="ECO:0000313" key="2">
    <source>
        <dbReference type="Proteomes" id="UP000789920"/>
    </source>
</evidence>
<dbReference type="Proteomes" id="UP000789920">
    <property type="component" value="Unassembled WGS sequence"/>
</dbReference>
<accession>A0ACA9L338</accession>
<sequence length="56" mass="6176">ARVNDTANQAGFAREWSELQFISQLTRGMALNGTGDSMKIYDLLSNGYYIKGLDSS</sequence>
<reference evidence="1" key="1">
    <citation type="submission" date="2021-06" db="EMBL/GenBank/DDBJ databases">
        <authorList>
            <person name="Kallberg Y."/>
            <person name="Tangrot J."/>
            <person name="Rosling A."/>
        </authorList>
    </citation>
    <scope>NUCLEOTIDE SEQUENCE</scope>
    <source>
        <strain evidence="1">MA461A</strain>
    </source>
</reference>
<proteinExistence type="predicted"/>
<name>A0ACA9L338_9GLOM</name>
<protein>
    <submittedName>
        <fullName evidence="1">36662_t:CDS:1</fullName>
    </submittedName>
</protein>
<organism evidence="1 2">
    <name type="scientific">Racocetra persica</name>
    <dbReference type="NCBI Taxonomy" id="160502"/>
    <lineage>
        <taxon>Eukaryota</taxon>
        <taxon>Fungi</taxon>
        <taxon>Fungi incertae sedis</taxon>
        <taxon>Mucoromycota</taxon>
        <taxon>Glomeromycotina</taxon>
        <taxon>Glomeromycetes</taxon>
        <taxon>Diversisporales</taxon>
        <taxon>Gigasporaceae</taxon>
        <taxon>Racocetra</taxon>
    </lineage>
</organism>
<comment type="caution">
    <text evidence="1">The sequence shown here is derived from an EMBL/GenBank/DDBJ whole genome shotgun (WGS) entry which is preliminary data.</text>
</comment>
<feature type="non-terminal residue" evidence="1">
    <location>
        <position position="1"/>
    </location>
</feature>